<feature type="domain" description="Phosphoadenosine phosphosulphate reductase" evidence="1">
    <location>
        <begin position="5"/>
        <end position="67"/>
    </location>
</feature>
<dbReference type="PANTHER" id="PTHR43196:SF2">
    <property type="entry name" value="PHOSPHOADENOSINE PHOSPHOSULFATE REDUCTASE"/>
    <property type="match status" value="1"/>
</dbReference>
<dbReference type="RefSeq" id="WP_011811458.1">
    <property type="nucleotide sequence ID" value="NC_008786.1"/>
</dbReference>
<dbReference type="InterPro" id="IPR050128">
    <property type="entry name" value="Sulfate_adenylyltrnsfr_sub2"/>
</dbReference>
<dbReference type="STRING" id="391735.Veis_3757"/>
<dbReference type="KEGG" id="vei:Veis_3757"/>
<accession>A1WPB2</accession>
<keyword evidence="3" id="KW-1185">Reference proteome</keyword>
<dbReference type="GeneID" id="76462130"/>
<dbReference type="InterPro" id="IPR014729">
    <property type="entry name" value="Rossmann-like_a/b/a_fold"/>
</dbReference>
<dbReference type="Proteomes" id="UP000000374">
    <property type="component" value="Chromosome"/>
</dbReference>
<dbReference type="HOGENOM" id="CLU_055084_0_0_4"/>
<dbReference type="OrthoDB" id="9794018at2"/>
<dbReference type="eggNOG" id="COG0175">
    <property type="taxonomic scope" value="Bacteria"/>
</dbReference>
<reference evidence="3" key="1">
    <citation type="submission" date="2006-12" db="EMBL/GenBank/DDBJ databases">
        <title>Complete sequence of chromosome 1 of Verminephrobacter eiseniae EF01-2.</title>
        <authorList>
            <person name="Copeland A."/>
            <person name="Lucas S."/>
            <person name="Lapidus A."/>
            <person name="Barry K."/>
            <person name="Detter J.C."/>
            <person name="Glavina del Rio T."/>
            <person name="Dalin E."/>
            <person name="Tice H."/>
            <person name="Pitluck S."/>
            <person name="Chertkov O."/>
            <person name="Brettin T."/>
            <person name="Bruce D."/>
            <person name="Han C."/>
            <person name="Tapia R."/>
            <person name="Gilna P."/>
            <person name="Schmutz J."/>
            <person name="Larimer F."/>
            <person name="Land M."/>
            <person name="Hauser L."/>
            <person name="Kyrpides N."/>
            <person name="Kim E."/>
            <person name="Stahl D."/>
            <person name="Richardson P."/>
        </authorList>
    </citation>
    <scope>NUCLEOTIDE SEQUENCE [LARGE SCALE GENOMIC DNA]</scope>
    <source>
        <strain evidence="3">EF01-2</strain>
    </source>
</reference>
<dbReference type="EMBL" id="CP000542">
    <property type="protein sequence ID" value="ABM59469.1"/>
    <property type="molecule type" value="Genomic_DNA"/>
</dbReference>
<dbReference type="AlphaFoldDB" id="A1WPB2"/>
<dbReference type="Pfam" id="PF01507">
    <property type="entry name" value="PAPS_reduct"/>
    <property type="match status" value="2"/>
</dbReference>
<feature type="domain" description="Phosphoadenosine phosphosulphate reductase" evidence="1">
    <location>
        <begin position="198"/>
        <end position="269"/>
    </location>
</feature>
<dbReference type="GO" id="GO:0003824">
    <property type="term" value="F:catalytic activity"/>
    <property type="evidence" value="ECO:0007669"/>
    <property type="project" value="InterPro"/>
</dbReference>
<evidence type="ECO:0000313" key="2">
    <source>
        <dbReference type="EMBL" id="ABM59469.1"/>
    </source>
</evidence>
<dbReference type="Gene3D" id="3.40.50.620">
    <property type="entry name" value="HUPs"/>
    <property type="match status" value="1"/>
</dbReference>
<organism evidence="2 3">
    <name type="scientific">Verminephrobacter eiseniae (strain EF01-2)</name>
    <dbReference type="NCBI Taxonomy" id="391735"/>
    <lineage>
        <taxon>Bacteria</taxon>
        <taxon>Pseudomonadati</taxon>
        <taxon>Pseudomonadota</taxon>
        <taxon>Betaproteobacteria</taxon>
        <taxon>Burkholderiales</taxon>
        <taxon>Comamonadaceae</taxon>
        <taxon>Verminephrobacter</taxon>
    </lineage>
</organism>
<evidence type="ECO:0000313" key="3">
    <source>
        <dbReference type="Proteomes" id="UP000000374"/>
    </source>
</evidence>
<dbReference type="PANTHER" id="PTHR43196">
    <property type="entry name" value="SULFATE ADENYLYLTRANSFERASE SUBUNIT 2"/>
    <property type="match status" value="1"/>
</dbReference>
<sequence>MSLKHVISVSGGKDSTATLLIALERCRREDIIAIFCDTGNEHEQTYEYLAYLEQALDIRIHRLKAEFSAQLATKRMFIARDQRTGRVYESAVVFDACGNPVSKRDTRGNIVMRTVTRNGVKVAEPVQKTKKVGSGRRLRWSNKAKRRALAVLMPTGNPFLDLCLWKGRFPSSTARFCTQELKRDMAVAFQLDLIEQGFRVLSWQGVRRDESHQRRGAKLSERIGPGLWAFRPIVAWTSDEVFRFCSAKGIQPNPLYKQGMSRVGCMPCINVKKAELRQIASRFPAHIERIAEWEHLVGQASKRGFSTFLSDAHDAADRRQVFADLNIWARVEWSKTTRGGRQFDLLADLDAPAACASAYGLCE</sequence>
<name>A1WPB2_VEREI</name>
<protein>
    <submittedName>
        <fullName evidence="2">Phosphoadenosine phosphosulfate reductase</fullName>
    </submittedName>
</protein>
<dbReference type="SUPFAM" id="SSF52402">
    <property type="entry name" value="Adenine nucleotide alpha hydrolases-like"/>
    <property type="match status" value="1"/>
</dbReference>
<gene>
    <name evidence="2" type="ordered locus">Veis_3757</name>
</gene>
<evidence type="ECO:0000259" key="1">
    <source>
        <dbReference type="Pfam" id="PF01507"/>
    </source>
</evidence>
<proteinExistence type="predicted"/>
<dbReference type="InterPro" id="IPR002500">
    <property type="entry name" value="PAPS_reduct_dom"/>
</dbReference>